<dbReference type="Pfam" id="PF00702">
    <property type="entry name" value="Hydrolase"/>
    <property type="match status" value="1"/>
</dbReference>
<comment type="caution">
    <text evidence="4">The sequence shown here is derived from an EMBL/GenBank/DDBJ whole genome shotgun (WGS) entry which is preliminary data.</text>
</comment>
<dbReference type="EMBL" id="JBHTIT010000001">
    <property type="protein sequence ID" value="MFD0950514.1"/>
    <property type="molecule type" value="Genomic_DNA"/>
</dbReference>
<sequence length="232" mass="25378">MTPIRLITFDLDNTLWDVEPVIVRADAAMHNWLAQAHPEWKALAHADFLACRREAWELLVEQRHNMTALRITTLEIALAQCGISDEQAQLSARAAFAVFYAERNNITLFDDAIEMLQTLANRYDLHAISNGNADITKMPIAPYFRANFSAESVGAAKPDPAPFLAALKYAGVSPSGAVHVGDHPEQDVAAAQAVGMRAIWFNPQRAAWPLAGKPDAEVHALADLAEAITSLN</sequence>
<organism evidence="4 5">
    <name type="scientific">Paraperlucidibaca wandonensis</name>
    <dbReference type="NCBI Taxonomy" id="1268273"/>
    <lineage>
        <taxon>Bacteria</taxon>
        <taxon>Pseudomonadati</taxon>
        <taxon>Pseudomonadota</taxon>
        <taxon>Gammaproteobacteria</taxon>
        <taxon>Moraxellales</taxon>
        <taxon>Moraxellaceae</taxon>
        <taxon>Paraperlucidibaca</taxon>
    </lineage>
</organism>
<reference evidence="5" key="1">
    <citation type="journal article" date="2019" name="Int. J. Syst. Evol. Microbiol.">
        <title>The Global Catalogue of Microorganisms (GCM) 10K type strain sequencing project: providing services to taxonomists for standard genome sequencing and annotation.</title>
        <authorList>
            <consortium name="The Broad Institute Genomics Platform"/>
            <consortium name="The Broad Institute Genome Sequencing Center for Infectious Disease"/>
            <person name="Wu L."/>
            <person name="Ma J."/>
        </authorList>
    </citation>
    <scope>NUCLEOTIDE SEQUENCE [LARGE SCALE GENOMIC DNA]</scope>
    <source>
        <strain evidence="5">CCUG 63419</strain>
    </source>
</reference>
<dbReference type="GO" id="GO:0016787">
    <property type="term" value="F:hydrolase activity"/>
    <property type="evidence" value="ECO:0007669"/>
    <property type="project" value="UniProtKB-KW"/>
</dbReference>
<dbReference type="SUPFAM" id="SSF56784">
    <property type="entry name" value="HAD-like"/>
    <property type="match status" value="1"/>
</dbReference>
<keyword evidence="2 4" id="KW-0378">Hydrolase</keyword>
<dbReference type="RefSeq" id="WP_379071283.1">
    <property type="nucleotide sequence ID" value="NZ_JBHTIT010000001.1"/>
</dbReference>
<comment type="cofactor">
    <cofactor evidence="1">
        <name>Mg(2+)</name>
        <dbReference type="ChEBI" id="CHEBI:18420"/>
    </cofactor>
</comment>
<dbReference type="InterPro" id="IPR006439">
    <property type="entry name" value="HAD-SF_hydro_IA"/>
</dbReference>
<evidence type="ECO:0000313" key="4">
    <source>
        <dbReference type="EMBL" id="MFD0950514.1"/>
    </source>
</evidence>
<proteinExistence type="predicted"/>
<dbReference type="Gene3D" id="3.40.50.1000">
    <property type="entry name" value="HAD superfamily/HAD-like"/>
    <property type="match status" value="1"/>
</dbReference>
<dbReference type="InterPro" id="IPR051400">
    <property type="entry name" value="HAD-like_hydrolase"/>
</dbReference>
<evidence type="ECO:0000256" key="3">
    <source>
        <dbReference type="ARBA" id="ARBA00022842"/>
    </source>
</evidence>
<evidence type="ECO:0000256" key="1">
    <source>
        <dbReference type="ARBA" id="ARBA00001946"/>
    </source>
</evidence>
<dbReference type="PRINTS" id="PR00413">
    <property type="entry name" value="HADHALOGNASE"/>
</dbReference>
<keyword evidence="3" id="KW-0460">Magnesium</keyword>
<dbReference type="PANTHER" id="PTHR46470:SF4">
    <property type="entry name" value="5-AMINO-6-(5-PHOSPHO-D-RIBITYLAMINO)URACIL PHOSPHATASE YIGB"/>
    <property type="match status" value="1"/>
</dbReference>
<dbReference type="SFLD" id="SFLDS00003">
    <property type="entry name" value="Haloacid_Dehalogenase"/>
    <property type="match status" value="1"/>
</dbReference>
<name>A0ABW3HIG1_9GAMM</name>
<dbReference type="InterPro" id="IPR036412">
    <property type="entry name" value="HAD-like_sf"/>
</dbReference>
<dbReference type="EC" id="3.1.3.-" evidence="4"/>
<accession>A0ABW3HIG1</accession>
<keyword evidence="5" id="KW-1185">Reference proteome</keyword>
<gene>
    <name evidence="4" type="ORF">ACFQ0F_08965</name>
</gene>
<dbReference type="PANTHER" id="PTHR46470">
    <property type="entry name" value="N-ACYLNEURAMINATE-9-PHOSPHATASE"/>
    <property type="match status" value="1"/>
</dbReference>
<dbReference type="NCBIfam" id="TIGR01549">
    <property type="entry name" value="HAD-SF-IA-v1"/>
    <property type="match status" value="1"/>
</dbReference>
<evidence type="ECO:0000313" key="5">
    <source>
        <dbReference type="Proteomes" id="UP001597044"/>
    </source>
</evidence>
<dbReference type="InterPro" id="IPR023214">
    <property type="entry name" value="HAD_sf"/>
</dbReference>
<dbReference type="Proteomes" id="UP001597044">
    <property type="component" value="Unassembled WGS sequence"/>
</dbReference>
<dbReference type="SFLD" id="SFLDG01129">
    <property type="entry name" value="C1.5:_HAD__Beta-PGM__Phosphata"/>
    <property type="match status" value="1"/>
</dbReference>
<evidence type="ECO:0000256" key="2">
    <source>
        <dbReference type="ARBA" id="ARBA00022801"/>
    </source>
</evidence>
<dbReference type="NCBIfam" id="TIGR01509">
    <property type="entry name" value="HAD-SF-IA-v3"/>
    <property type="match status" value="1"/>
</dbReference>
<dbReference type="Gene3D" id="1.20.120.1600">
    <property type="match status" value="1"/>
</dbReference>
<protein>
    <submittedName>
        <fullName evidence="4">HAD family hydrolase</fullName>
        <ecNumber evidence="4">3.1.3.-</ecNumber>
    </submittedName>
</protein>